<dbReference type="Proteomes" id="UP000694864">
    <property type="component" value="Chromosome 5"/>
</dbReference>
<feature type="compositionally biased region" description="Basic and acidic residues" evidence="1">
    <location>
        <begin position="129"/>
        <end position="141"/>
    </location>
</feature>
<reference evidence="2" key="1">
    <citation type="journal article" date="2014" name="Nat. Commun.">
        <title>The emerging biofuel crop Camelina sativa retains a highly undifferentiated hexaploid genome structure.</title>
        <authorList>
            <person name="Kagale S."/>
            <person name="Koh C."/>
            <person name="Nixon J."/>
            <person name="Bollina V."/>
            <person name="Clarke W.E."/>
            <person name="Tuteja R."/>
            <person name="Spillane C."/>
            <person name="Robinson S.J."/>
            <person name="Links M.G."/>
            <person name="Clarke C."/>
            <person name="Higgins E.E."/>
            <person name="Huebert T."/>
            <person name="Sharpe A.G."/>
            <person name="Parkin I.A."/>
        </authorList>
    </citation>
    <scope>NUCLEOTIDE SEQUENCE [LARGE SCALE GENOMIC DNA]</scope>
    <source>
        <strain evidence="2">cv. DH55</strain>
    </source>
</reference>
<feature type="compositionally biased region" description="Low complexity" evidence="1">
    <location>
        <begin position="82"/>
        <end position="91"/>
    </location>
</feature>
<gene>
    <name evidence="3" type="primary">LOC104786132</name>
</gene>
<evidence type="ECO:0000313" key="3">
    <source>
        <dbReference type="RefSeq" id="XP_010509771.2"/>
    </source>
</evidence>
<name>A0ABM0Z365_CAMSA</name>
<accession>A0ABM0Z365</accession>
<organism evidence="2 3">
    <name type="scientific">Camelina sativa</name>
    <name type="common">False flax</name>
    <name type="synonym">Myagrum sativum</name>
    <dbReference type="NCBI Taxonomy" id="90675"/>
    <lineage>
        <taxon>Eukaryota</taxon>
        <taxon>Viridiplantae</taxon>
        <taxon>Streptophyta</taxon>
        <taxon>Embryophyta</taxon>
        <taxon>Tracheophyta</taxon>
        <taxon>Spermatophyta</taxon>
        <taxon>Magnoliopsida</taxon>
        <taxon>eudicotyledons</taxon>
        <taxon>Gunneridae</taxon>
        <taxon>Pentapetalae</taxon>
        <taxon>rosids</taxon>
        <taxon>malvids</taxon>
        <taxon>Brassicales</taxon>
        <taxon>Brassicaceae</taxon>
        <taxon>Camelineae</taxon>
        <taxon>Camelina</taxon>
    </lineage>
</organism>
<proteinExistence type="predicted"/>
<keyword evidence="2" id="KW-1185">Reference proteome</keyword>
<feature type="region of interest" description="Disordered" evidence="1">
    <location>
        <begin position="72"/>
        <end position="92"/>
    </location>
</feature>
<feature type="compositionally biased region" description="Basic and acidic residues" evidence="1">
    <location>
        <begin position="169"/>
        <end position="178"/>
    </location>
</feature>
<evidence type="ECO:0000256" key="1">
    <source>
        <dbReference type="SAM" id="MobiDB-lite"/>
    </source>
</evidence>
<protein>
    <submittedName>
        <fullName evidence="3">Uncharacterized protein LOC104786132</fullName>
    </submittedName>
</protein>
<feature type="region of interest" description="Disordered" evidence="1">
    <location>
        <begin position="127"/>
        <end position="185"/>
    </location>
</feature>
<sequence>MFDQRQKQMGLATSDEMEKQDMLKKFMAQNPDRAKTNQEMRGAESLVTLNHKILRPCRKLLIRISKSCPRRHNRHLKLKKASPSSSSGSSGNKVTKVVALFFLSFHKKKQKKEKMKRLNELRSFSHAVSDQKKVPNKESNKKVFPSRLTMSWLGQGKGNGNNNNTQEVPQDHDARSRDSTSAFIP</sequence>
<dbReference type="RefSeq" id="XP_010509771.2">
    <property type="nucleotide sequence ID" value="XM_010511469.2"/>
</dbReference>
<evidence type="ECO:0000313" key="2">
    <source>
        <dbReference type="Proteomes" id="UP000694864"/>
    </source>
</evidence>
<dbReference type="GeneID" id="104786132"/>
<reference evidence="3" key="2">
    <citation type="submission" date="2025-08" db="UniProtKB">
        <authorList>
            <consortium name="RefSeq"/>
        </authorList>
    </citation>
    <scope>IDENTIFICATION</scope>
    <source>
        <tissue evidence="3">Leaf</tissue>
    </source>
</reference>